<keyword evidence="4" id="KW-0804">Transcription</keyword>
<dbReference type="Pfam" id="PF00027">
    <property type="entry name" value="cNMP_binding"/>
    <property type="match status" value="1"/>
</dbReference>
<dbReference type="SUPFAM" id="SSF46785">
    <property type="entry name" value="Winged helix' DNA-binding domain"/>
    <property type="match status" value="1"/>
</dbReference>
<keyword evidence="3" id="KW-0010">Activator</keyword>
<dbReference type="Pfam" id="PF13545">
    <property type="entry name" value="HTH_Crp_2"/>
    <property type="match status" value="1"/>
</dbReference>
<accession>A0A081PAF8</accession>
<organism evidence="7 8">
    <name type="scientific">Paenibacillus tyrfis</name>
    <dbReference type="NCBI Taxonomy" id="1501230"/>
    <lineage>
        <taxon>Bacteria</taxon>
        <taxon>Bacillati</taxon>
        <taxon>Bacillota</taxon>
        <taxon>Bacilli</taxon>
        <taxon>Bacillales</taxon>
        <taxon>Paenibacillaceae</taxon>
        <taxon>Paenibacillus</taxon>
    </lineage>
</organism>
<name>A0A081PAF8_9BACL</name>
<dbReference type="PROSITE" id="PS50042">
    <property type="entry name" value="CNMP_BINDING_3"/>
    <property type="match status" value="1"/>
</dbReference>
<dbReference type="Proteomes" id="UP000028123">
    <property type="component" value="Unassembled WGS sequence"/>
</dbReference>
<keyword evidence="8" id="KW-1185">Reference proteome</keyword>
<evidence type="ECO:0000256" key="1">
    <source>
        <dbReference type="ARBA" id="ARBA00023015"/>
    </source>
</evidence>
<dbReference type="InterPro" id="IPR012318">
    <property type="entry name" value="HTH_CRP"/>
</dbReference>
<dbReference type="GO" id="GO:0003677">
    <property type="term" value="F:DNA binding"/>
    <property type="evidence" value="ECO:0007669"/>
    <property type="project" value="UniProtKB-KW"/>
</dbReference>
<dbReference type="CDD" id="cd00038">
    <property type="entry name" value="CAP_ED"/>
    <property type="match status" value="1"/>
</dbReference>
<comment type="caution">
    <text evidence="7">The sequence shown here is derived from an EMBL/GenBank/DDBJ whole genome shotgun (WGS) entry which is preliminary data.</text>
</comment>
<dbReference type="Gene3D" id="2.60.120.10">
    <property type="entry name" value="Jelly Rolls"/>
    <property type="match status" value="1"/>
</dbReference>
<dbReference type="InterPro" id="IPR036388">
    <property type="entry name" value="WH-like_DNA-bd_sf"/>
</dbReference>
<feature type="domain" description="Cyclic nucleotide-binding" evidence="5">
    <location>
        <begin position="27"/>
        <end position="104"/>
    </location>
</feature>
<evidence type="ECO:0000256" key="2">
    <source>
        <dbReference type="ARBA" id="ARBA00023125"/>
    </source>
</evidence>
<dbReference type="GO" id="GO:0006355">
    <property type="term" value="P:regulation of DNA-templated transcription"/>
    <property type="evidence" value="ECO:0007669"/>
    <property type="project" value="InterPro"/>
</dbReference>
<dbReference type="Gene3D" id="1.10.10.10">
    <property type="entry name" value="Winged helix-like DNA-binding domain superfamily/Winged helix DNA-binding domain"/>
    <property type="match status" value="1"/>
</dbReference>
<dbReference type="OrthoDB" id="581021at2"/>
<dbReference type="InterPro" id="IPR036390">
    <property type="entry name" value="WH_DNA-bd_sf"/>
</dbReference>
<dbReference type="eggNOG" id="COG0664">
    <property type="taxonomic scope" value="Bacteria"/>
</dbReference>
<reference evidence="7 8" key="1">
    <citation type="submission" date="2014-06" db="EMBL/GenBank/DDBJ databases">
        <title>Draft genome sequence of Paenibacillus sp. MSt1.</title>
        <authorList>
            <person name="Aw Y.K."/>
            <person name="Ong K.S."/>
            <person name="Gan H.M."/>
            <person name="Lee S.M."/>
        </authorList>
    </citation>
    <scope>NUCLEOTIDE SEQUENCE [LARGE SCALE GENOMIC DNA]</scope>
    <source>
        <strain evidence="7 8">MSt1</strain>
    </source>
</reference>
<keyword evidence="1" id="KW-0805">Transcription regulation</keyword>
<evidence type="ECO:0000259" key="5">
    <source>
        <dbReference type="PROSITE" id="PS50042"/>
    </source>
</evidence>
<dbReference type="SUPFAM" id="SSF51206">
    <property type="entry name" value="cAMP-binding domain-like"/>
    <property type="match status" value="1"/>
</dbReference>
<gene>
    <name evidence="7" type="ORF">ET33_13410</name>
</gene>
<sequence>MKEIQDREQLNRYLRAFQLESVFHEPLLPHLSLYSFEQGDLICTQGQAPEYLYVLVNGKIKIYTTSSEGKTLVLSFKTPLEVIGDVEYVRGTPILNTVEAVSSVWTIGIHYRWLHKYGKDHAPLLQFLLEIITQKFYIKSNSLSFNLMHPVEVRLASYLLSVTSDESDSRLEGQQSTVSLSDAANFIGTSYRHLNRVIRQFCIKDLVERDKGVIVVKDRNGLSALAGHNIYEHNRGKGGTRL</sequence>
<dbReference type="AlphaFoldDB" id="A0A081PAF8"/>
<dbReference type="RefSeq" id="WP_036675502.1">
    <property type="nucleotide sequence ID" value="NZ_JNVM01000002.1"/>
</dbReference>
<dbReference type="PROSITE" id="PS51063">
    <property type="entry name" value="HTH_CRP_2"/>
    <property type="match status" value="1"/>
</dbReference>
<evidence type="ECO:0000313" key="8">
    <source>
        <dbReference type="Proteomes" id="UP000028123"/>
    </source>
</evidence>
<evidence type="ECO:0000256" key="3">
    <source>
        <dbReference type="ARBA" id="ARBA00023159"/>
    </source>
</evidence>
<dbReference type="InterPro" id="IPR018490">
    <property type="entry name" value="cNMP-bd_dom_sf"/>
</dbReference>
<dbReference type="InterPro" id="IPR000595">
    <property type="entry name" value="cNMP-bd_dom"/>
</dbReference>
<keyword evidence="2" id="KW-0238">DNA-binding</keyword>
<evidence type="ECO:0000259" key="6">
    <source>
        <dbReference type="PROSITE" id="PS51063"/>
    </source>
</evidence>
<dbReference type="EMBL" id="JNVM01000002">
    <property type="protein sequence ID" value="KEQ27681.1"/>
    <property type="molecule type" value="Genomic_DNA"/>
</dbReference>
<feature type="domain" description="HTH crp-type" evidence="6">
    <location>
        <begin position="149"/>
        <end position="220"/>
    </location>
</feature>
<proteinExistence type="predicted"/>
<evidence type="ECO:0000313" key="7">
    <source>
        <dbReference type="EMBL" id="KEQ27681.1"/>
    </source>
</evidence>
<dbReference type="InterPro" id="IPR014710">
    <property type="entry name" value="RmlC-like_jellyroll"/>
</dbReference>
<protein>
    <submittedName>
        <fullName evidence="7">Crp/Fnr family transcriptional regulator</fullName>
    </submittedName>
</protein>
<evidence type="ECO:0000256" key="4">
    <source>
        <dbReference type="ARBA" id="ARBA00023163"/>
    </source>
</evidence>